<dbReference type="InterPro" id="IPR027417">
    <property type="entry name" value="P-loop_NTPase"/>
</dbReference>
<dbReference type="PROSITE" id="PS50893">
    <property type="entry name" value="ABC_TRANSPORTER_2"/>
    <property type="match status" value="1"/>
</dbReference>
<dbReference type="InterPro" id="IPR050352">
    <property type="entry name" value="ABCG_transporters"/>
</dbReference>
<dbReference type="PANTHER" id="PTHR48041:SF139">
    <property type="entry name" value="PROTEIN SCARLET"/>
    <property type="match status" value="1"/>
</dbReference>
<accession>A0ABS5L9C8</accession>
<dbReference type="RefSeq" id="WP_212022464.1">
    <property type="nucleotide sequence ID" value="NZ_JAAFYZ010000496.1"/>
</dbReference>
<dbReference type="SUPFAM" id="SSF52540">
    <property type="entry name" value="P-loop containing nucleoside triphosphate hydrolases"/>
    <property type="match status" value="1"/>
</dbReference>
<dbReference type="Pfam" id="PF00005">
    <property type="entry name" value="ABC_tran"/>
    <property type="match status" value="1"/>
</dbReference>
<feature type="compositionally biased region" description="Low complexity" evidence="8">
    <location>
        <begin position="292"/>
        <end position="312"/>
    </location>
</feature>
<evidence type="ECO:0000256" key="8">
    <source>
        <dbReference type="SAM" id="MobiDB-lite"/>
    </source>
</evidence>
<evidence type="ECO:0000256" key="1">
    <source>
        <dbReference type="ARBA" id="ARBA00004141"/>
    </source>
</evidence>
<dbReference type="GO" id="GO:0005524">
    <property type="term" value="F:ATP binding"/>
    <property type="evidence" value="ECO:0007669"/>
    <property type="project" value="UniProtKB-KW"/>
</dbReference>
<dbReference type="InterPro" id="IPR017871">
    <property type="entry name" value="ABC_transporter-like_CS"/>
</dbReference>
<dbReference type="InterPro" id="IPR003593">
    <property type="entry name" value="AAA+_ATPase"/>
</dbReference>
<feature type="non-terminal residue" evidence="10">
    <location>
        <position position="1"/>
    </location>
</feature>
<feature type="non-terminal residue" evidence="10">
    <location>
        <position position="328"/>
    </location>
</feature>
<evidence type="ECO:0000313" key="11">
    <source>
        <dbReference type="Proteomes" id="UP000730482"/>
    </source>
</evidence>
<evidence type="ECO:0000256" key="3">
    <source>
        <dbReference type="ARBA" id="ARBA00022692"/>
    </source>
</evidence>
<evidence type="ECO:0000256" key="7">
    <source>
        <dbReference type="ARBA" id="ARBA00023136"/>
    </source>
</evidence>
<keyword evidence="7" id="KW-0472">Membrane</keyword>
<dbReference type="Gene3D" id="3.40.50.300">
    <property type="entry name" value="P-loop containing nucleotide triphosphate hydrolases"/>
    <property type="match status" value="1"/>
</dbReference>
<feature type="domain" description="ABC transporter" evidence="9">
    <location>
        <begin position="5"/>
        <end position="242"/>
    </location>
</feature>
<keyword evidence="5 10" id="KW-0067">ATP-binding</keyword>
<evidence type="ECO:0000256" key="4">
    <source>
        <dbReference type="ARBA" id="ARBA00022741"/>
    </source>
</evidence>
<evidence type="ECO:0000256" key="5">
    <source>
        <dbReference type="ARBA" id="ARBA00022840"/>
    </source>
</evidence>
<evidence type="ECO:0000259" key="9">
    <source>
        <dbReference type="PROSITE" id="PS50893"/>
    </source>
</evidence>
<protein>
    <submittedName>
        <fullName evidence="10">ABC transporter ATP-binding protein</fullName>
    </submittedName>
</protein>
<organism evidence="10 11">
    <name type="scientific">Catenulispora pinistramenti</name>
    <dbReference type="NCBI Taxonomy" id="2705254"/>
    <lineage>
        <taxon>Bacteria</taxon>
        <taxon>Bacillati</taxon>
        <taxon>Actinomycetota</taxon>
        <taxon>Actinomycetes</taxon>
        <taxon>Catenulisporales</taxon>
        <taxon>Catenulisporaceae</taxon>
        <taxon>Catenulispora</taxon>
    </lineage>
</organism>
<gene>
    <name evidence="10" type="ORF">KGQ19_48710</name>
</gene>
<reference evidence="10 11" key="1">
    <citation type="submission" date="2020-02" db="EMBL/GenBank/DDBJ databases">
        <title>Acidophilic actinobacteria isolated from forest soil.</title>
        <authorList>
            <person name="Golinska P."/>
        </authorList>
    </citation>
    <scope>NUCLEOTIDE SEQUENCE [LARGE SCALE GENOMIC DNA]</scope>
    <source>
        <strain evidence="10 11">NL8</strain>
    </source>
</reference>
<evidence type="ECO:0000256" key="6">
    <source>
        <dbReference type="ARBA" id="ARBA00022989"/>
    </source>
</evidence>
<dbReference type="Proteomes" id="UP000730482">
    <property type="component" value="Unassembled WGS sequence"/>
</dbReference>
<evidence type="ECO:0000256" key="2">
    <source>
        <dbReference type="ARBA" id="ARBA00022448"/>
    </source>
</evidence>
<dbReference type="SMART" id="SM00382">
    <property type="entry name" value="AAA"/>
    <property type="match status" value="1"/>
</dbReference>
<sequence>SPAALSARGLTVTVKHRGVVKTLLDDVGFDVPAQALVAVVGPSGSGKSTLLRALVGSRPADSGEVRYAGRDLCAEYSELRHRIGLVPQDDVLHAQLTVKAALRYSADLRFPAGTTAEQRERRIDEVLTDLRLTEFESNKVATLSGGQRKRVSVALELLTKPSVLFLDEPTSGLDPGMDRDVMRMLRCLTDEGRTVLVVTHSVAELQACDLLLVMAPGGGVAYYGPPQEALAFFECETWADVFHAFSCRRDNYDWAAAYRSSAYYPKYCAEAFGEATIPRPRSSTEDLGPGVGPAEAGSASAEAVTAAAVAPKKPQPKPQPQPHTQTQT</sequence>
<dbReference type="EMBL" id="JAAFYZ010000496">
    <property type="protein sequence ID" value="MBS2554759.1"/>
    <property type="molecule type" value="Genomic_DNA"/>
</dbReference>
<feature type="region of interest" description="Disordered" evidence="8">
    <location>
        <begin position="278"/>
        <end position="328"/>
    </location>
</feature>
<evidence type="ECO:0000313" key="10">
    <source>
        <dbReference type="EMBL" id="MBS2554759.1"/>
    </source>
</evidence>
<keyword evidence="11" id="KW-1185">Reference proteome</keyword>
<dbReference type="InterPro" id="IPR003439">
    <property type="entry name" value="ABC_transporter-like_ATP-bd"/>
</dbReference>
<comment type="subcellular location">
    <subcellularLocation>
        <location evidence="1">Membrane</location>
        <topology evidence="1">Multi-pass membrane protein</topology>
    </subcellularLocation>
</comment>
<keyword evidence="2" id="KW-0813">Transport</keyword>
<keyword evidence="4" id="KW-0547">Nucleotide-binding</keyword>
<dbReference type="PANTHER" id="PTHR48041">
    <property type="entry name" value="ABC TRANSPORTER G FAMILY MEMBER 28"/>
    <property type="match status" value="1"/>
</dbReference>
<dbReference type="PROSITE" id="PS00211">
    <property type="entry name" value="ABC_TRANSPORTER_1"/>
    <property type="match status" value="1"/>
</dbReference>
<keyword evidence="3" id="KW-0812">Transmembrane</keyword>
<comment type="caution">
    <text evidence="10">The sequence shown here is derived from an EMBL/GenBank/DDBJ whole genome shotgun (WGS) entry which is preliminary data.</text>
</comment>
<name>A0ABS5L9C8_9ACTN</name>
<keyword evidence="6" id="KW-1133">Transmembrane helix</keyword>
<proteinExistence type="predicted"/>